<protein>
    <submittedName>
        <fullName evidence="2">Uncharacterized protein</fullName>
    </submittedName>
</protein>
<feature type="region of interest" description="Disordered" evidence="1">
    <location>
        <begin position="1"/>
        <end position="71"/>
    </location>
</feature>
<dbReference type="KEGG" id="pbh:AAW51_4954"/>
<accession>A0A0G3BYP1</accession>
<evidence type="ECO:0000313" key="3">
    <source>
        <dbReference type="Proteomes" id="UP000035352"/>
    </source>
</evidence>
<dbReference type="STRING" id="413882.AAW51_4954"/>
<evidence type="ECO:0000313" key="2">
    <source>
        <dbReference type="EMBL" id="AKJ31645.1"/>
    </source>
</evidence>
<dbReference type="EMBL" id="CP011371">
    <property type="protein sequence ID" value="AKJ31645.1"/>
    <property type="molecule type" value="Genomic_DNA"/>
</dbReference>
<feature type="compositionally biased region" description="Polar residues" evidence="1">
    <location>
        <begin position="1"/>
        <end position="30"/>
    </location>
</feature>
<evidence type="ECO:0000256" key="1">
    <source>
        <dbReference type="SAM" id="MobiDB-lite"/>
    </source>
</evidence>
<feature type="compositionally biased region" description="Low complexity" evidence="1">
    <location>
        <begin position="35"/>
        <end position="47"/>
    </location>
</feature>
<dbReference type="Proteomes" id="UP000035352">
    <property type="component" value="Chromosome"/>
</dbReference>
<proteinExistence type="predicted"/>
<sequence>MQPDTPNTSASSSPEAPGSQTANPMQQQPDAQLDASQSPQGQQQQAATERGPHTHTKKHAGKRPHQGGSSR</sequence>
<name>A0A0G3BYP1_9BURK</name>
<feature type="compositionally biased region" description="Basic residues" evidence="1">
    <location>
        <begin position="53"/>
        <end position="65"/>
    </location>
</feature>
<dbReference type="AlphaFoldDB" id="A0A0G3BYP1"/>
<reference evidence="2 3" key="1">
    <citation type="submission" date="2015-05" db="EMBL/GenBank/DDBJ databases">
        <authorList>
            <person name="Tang B."/>
            <person name="Yu Y."/>
        </authorList>
    </citation>
    <scope>NUCLEOTIDE SEQUENCE [LARGE SCALE GENOMIC DNA]</scope>
    <source>
        <strain evidence="2 3">DSM 7029</strain>
    </source>
</reference>
<organism evidence="2 3">
    <name type="scientific">Caldimonas brevitalea</name>
    <dbReference type="NCBI Taxonomy" id="413882"/>
    <lineage>
        <taxon>Bacteria</taxon>
        <taxon>Pseudomonadati</taxon>
        <taxon>Pseudomonadota</taxon>
        <taxon>Betaproteobacteria</taxon>
        <taxon>Burkholderiales</taxon>
        <taxon>Sphaerotilaceae</taxon>
        <taxon>Caldimonas</taxon>
    </lineage>
</organism>
<keyword evidence="3" id="KW-1185">Reference proteome</keyword>
<gene>
    <name evidence="2" type="ORF">AAW51_4954</name>
</gene>